<dbReference type="Proteomes" id="UP001430848">
    <property type="component" value="Unassembled WGS sequence"/>
</dbReference>
<dbReference type="InterPro" id="IPR023213">
    <property type="entry name" value="CAT-like_dom_sf"/>
</dbReference>
<sequence>MATLFTPVDFRRRFHSETEEYFGNAIVTVPTHTSVEQLQSACENHVSLAKIVAQVTATFSNVDRAAILRREALFKKVTDYRRLVLSQDRRIPRQMQFNSYRYFSGNNVWKLPGMGMQKPDSVRRVQGAVSLGNVLILPLNSELDVYEVLVQVPEASMAALLQDDDLMHWVHHTIG</sequence>
<gene>
    <name evidence="1" type="ORF">SLS63_006809</name>
</gene>
<keyword evidence="2" id="KW-1185">Reference proteome</keyword>
<reference evidence="1 2" key="1">
    <citation type="submission" date="2024-02" db="EMBL/GenBank/DDBJ databases">
        <title>De novo assembly and annotation of 12 fungi associated with fruit tree decline syndrome in Ontario, Canada.</title>
        <authorList>
            <person name="Sulman M."/>
            <person name="Ellouze W."/>
            <person name="Ilyukhin E."/>
        </authorList>
    </citation>
    <scope>NUCLEOTIDE SEQUENCE [LARGE SCALE GENOMIC DNA]</scope>
    <source>
        <strain evidence="1 2">M169</strain>
    </source>
</reference>
<evidence type="ECO:0000313" key="1">
    <source>
        <dbReference type="EMBL" id="KAK7727958.1"/>
    </source>
</evidence>
<protein>
    <submittedName>
        <fullName evidence="1">Uncharacterized protein</fullName>
    </submittedName>
</protein>
<comment type="caution">
    <text evidence="1">The sequence shown here is derived from an EMBL/GenBank/DDBJ whole genome shotgun (WGS) entry which is preliminary data.</text>
</comment>
<dbReference type="EMBL" id="JAKNSF020000035">
    <property type="protein sequence ID" value="KAK7727958.1"/>
    <property type="molecule type" value="Genomic_DNA"/>
</dbReference>
<name>A0ABR1P716_DIAER</name>
<evidence type="ECO:0000313" key="2">
    <source>
        <dbReference type="Proteomes" id="UP001430848"/>
    </source>
</evidence>
<organism evidence="1 2">
    <name type="scientific">Diaporthe eres</name>
    <name type="common">Phomopsis oblonga</name>
    <dbReference type="NCBI Taxonomy" id="83184"/>
    <lineage>
        <taxon>Eukaryota</taxon>
        <taxon>Fungi</taxon>
        <taxon>Dikarya</taxon>
        <taxon>Ascomycota</taxon>
        <taxon>Pezizomycotina</taxon>
        <taxon>Sordariomycetes</taxon>
        <taxon>Sordariomycetidae</taxon>
        <taxon>Diaporthales</taxon>
        <taxon>Diaporthaceae</taxon>
        <taxon>Diaporthe</taxon>
        <taxon>Diaporthe eres species complex</taxon>
    </lineage>
</organism>
<dbReference type="Gene3D" id="3.30.559.10">
    <property type="entry name" value="Chloramphenicol acetyltransferase-like domain"/>
    <property type="match status" value="1"/>
</dbReference>
<accession>A0ABR1P716</accession>
<proteinExistence type="predicted"/>